<organism evidence="7 8">
    <name type="scientific">Cirrhinus molitorella</name>
    <name type="common">mud carp</name>
    <dbReference type="NCBI Taxonomy" id="172907"/>
    <lineage>
        <taxon>Eukaryota</taxon>
        <taxon>Metazoa</taxon>
        <taxon>Chordata</taxon>
        <taxon>Craniata</taxon>
        <taxon>Vertebrata</taxon>
        <taxon>Euteleostomi</taxon>
        <taxon>Actinopterygii</taxon>
        <taxon>Neopterygii</taxon>
        <taxon>Teleostei</taxon>
        <taxon>Ostariophysi</taxon>
        <taxon>Cypriniformes</taxon>
        <taxon>Cyprinidae</taxon>
        <taxon>Labeoninae</taxon>
        <taxon>Labeonini</taxon>
        <taxon>Cirrhinus</taxon>
    </lineage>
</organism>
<evidence type="ECO:0000256" key="6">
    <source>
        <dbReference type="SAM" id="Phobius"/>
    </source>
</evidence>
<keyword evidence="4 6" id="KW-0472">Membrane</keyword>
<feature type="compositionally biased region" description="Basic and acidic residues" evidence="5">
    <location>
        <begin position="152"/>
        <end position="167"/>
    </location>
</feature>
<feature type="transmembrane region" description="Helical" evidence="6">
    <location>
        <begin position="119"/>
        <end position="136"/>
    </location>
</feature>
<evidence type="ECO:0000256" key="1">
    <source>
        <dbReference type="ARBA" id="ARBA00004141"/>
    </source>
</evidence>
<feature type="region of interest" description="Disordered" evidence="5">
    <location>
        <begin position="152"/>
        <end position="185"/>
    </location>
</feature>
<reference evidence="7 8" key="1">
    <citation type="submission" date="2023-09" db="EMBL/GenBank/DDBJ databases">
        <authorList>
            <person name="Wang M."/>
        </authorList>
    </citation>
    <scope>NUCLEOTIDE SEQUENCE [LARGE SCALE GENOMIC DNA]</scope>
    <source>
        <strain evidence="7">GT-2023</strain>
        <tissue evidence="7">Liver</tissue>
    </source>
</reference>
<keyword evidence="2 6" id="KW-0812">Transmembrane</keyword>
<evidence type="ECO:0000256" key="3">
    <source>
        <dbReference type="ARBA" id="ARBA00022989"/>
    </source>
</evidence>
<dbReference type="Pfam" id="PF02535">
    <property type="entry name" value="Zip"/>
    <property type="match status" value="1"/>
</dbReference>
<accession>A0ABR3M072</accession>
<comment type="caution">
    <text evidence="7">The sequence shown here is derived from an EMBL/GenBank/DDBJ whole genome shotgun (WGS) entry which is preliminary data.</text>
</comment>
<dbReference type="PANTHER" id="PTHR11040:SF58">
    <property type="entry name" value="ZINC TRANSPORTER ZIP1"/>
    <property type="match status" value="1"/>
</dbReference>
<dbReference type="PANTHER" id="PTHR11040">
    <property type="entry name" value="ZINC/IRON TRANSPORTER"/>
    <property type="match status" value="1"/>
</dbReference>
<gene>
    <name evidence="7" type="ORF">QQF64_009091</name>
</gene>
<feature type="transmembrane region" description="Helical" evidence="6">
    <location>
        <begin position="318"/>
        <end position="335"/>
    </location>
</feature>
<name>A0ABR3M072_9TELE</name>
<dbReference type="Proteomes" id="UP001558613">
    <property type="component" value="Unassembled WGS sequence"/>
</dbReference>
<sequence length="337" mass="36950">MNQIRMRRFNNTEVCFSLCIGDEGELLMMDSDVSPGLHIKLLTLVLMLCFSLLCGFSPVCVMRRASRFSSDPGSRHRVLSLASCLACGVFLASCLLELLPDYLNHMRDTFSHLRITLHFPLSEFILAMGFLVVFVVEQMLLAFREQTSDAPHEKQALMDSQDRDAAPNRRRRSVSWSDGSPSADDGRSHVGLRVFLLLFCLCVRAFLEGLSAGSRRERVLESCVTLLLYEGLVAFSLAVRLTHHALRRTLLAGALPLFAVACPAGIGTGLALDGATAGPQVQLVRCAVEGLTAGIFINVCVLGSVWQELGSPKHRIHKVAFLLTGFALVTAILFSKV</sequence>
<feature type="transmembrane region" description="Helical" evidence="6">
    <location>
        <begin position="37"/>
        <end position="57"/>
    </location>
</feature>
<evidence type="ECO:0000313" key="8">
    <source>
        <dbReference type="Proteomes" id="UP001558613"/>
    </source>
</evidence>
<dbReference type="EMBL" id="JAYMGO010000016">
    <property type="protein sequence ID" value="KAL1258514.1"/>
    <property type="molecule type" value="Genomic_DNA"/>
</dbReference>
<protein>
    <recommendedName>
        <fullName evidence="9">Zinc transporter ZIP1</fullName>
    </recommendedName>
</protein>
<keyword evidence="3 6" id="KW-1133">Transmembrane helix</keyword>
<evidence type="ECO:0000313" key="7">
    <source>
        <dbReference type="EMBL" id="KAL1258514.1"/>
    </source>
</evidence>
<keyword evidence="8" id="KW-1185">Reference proteome</keyword>
<dbReference type="InterPro" id="IPR003689">
    <property type="entry name" value="ZIP"/>
</dbReference>
<feature type="transmembrane region" description="Helical" evidence="6">
    <location>
        <begin position="250"/>
        <end position="270"/>
    </location>
</feature>
<evidence type="ECO:0000256" key="5">
    <source>
        <dbReference type="SAM" id="MobiDB-lite"/>
    </source>
</evidence>
<evidence type="ECO:0000256" key="2">
    <source>
        <dbReference type="ARBA" id="ARBA00022692"/>
    </source>
</evidence>
<feature type="transmembrane region" description="Helical" evidence="6">
    <location>
        <begin position="78"/>
        <end position="99"/>
    </location>
</feature>
<evidence type="ECO:0008006" key="9">
    <source>
        <dbReference type="Google" id="ProtNLM"/>
    </source>
</evidence>
<feature type="transmembrane region" description="Helical" evidence="6">
    <location>
        <begin position="282"/>
        <end position="306"/>
    </location>
</feature>
<comment type="subcellular location">
    <subcellularLocation>
        <location evidence="1">Membrane</location>
        <topology evidence="1">Multi-pass membrane protein</topology>
    </subcellularLocation>
</comment>
<evidence type="ECO:0000256" key="4">
    <source>
        <dbReference type="ARBA" id="ARBA00023136"/>
    </source>
</evidence>
<proteinExistence type="predicted"/>